<feature type="region of interest" description="Disordered" evidence="1">
    <location>
        <begin position="107"/>
        <end position="136"/>
    </location>
</feature>
<reference evidence="2" key="1">
    <citation type="submission" date="2021-03" db="EMBL/GenBank/DDBJ databases">
        <title>Draft genome sequence of rust myrtle Austropuccinia psidii MF-1, a brazilian biotype.</title>
        <authorList>
            <person name="Quecine M.C."/>
            <person name="Pachon D.M.R."/>
            <person name="Bonatelli M.L."/>
            <person name="Correr F.H."/>
            <person name="Franceschini L.M."/>
            <person name="Leite T.F."/>
            <person name="Margarido G.R.A."/>
            <person name="Almeida C.A."/>
            <person name="Ferrarezi J.A."/>
            <person name="Labate C.A."/>
        </authorList>
    </citation>
    <scope>NUCLEOTIDE SEQUENCE</scope>
    <source>
        <strain evidence="2">MF-1</strain>
    </source>
</reference>
<feature type="region of interest" description="Disordered" evidence="1">
    <location>
        <begin position="201"/>
        <end position="314"/>
    </location>
</feature>
<dbReference type="Proteomes" id="UP000765509">
    <property type="component" value="Unassembled WGS sequence"/>
</dbReference>
<feature type="compositionally biased region" description="Basic residues" evidence="1">
    <location>
        <begin position="296"/>
        <end position="306"/>
    </location>
</feature>
<evidence type="ECO:0000256" key="1">
    <source>
        <dbReference type="SAM" id="MobiDB-lite"/>
    </source>
</evidence>
<comment type="caution">
    <text evidence="2">The sequence shown here is derived from an EMBL/GenBank/DDBJ whole genome shotgun (WGS) entry which is preliminary data.</text>
</comment>
<feature type="region of interest" description="Disordered" evidence="1">
    <location>
        <begin position="18"/>
        <end position="47"/>
    </location>
</feature>
<dbReference type="EMBL" id="AVOT02044579">
    <property type="protein sequence ID" value="MBW0539938.1"/>
    <property type="molecule type" value="Genomic_DNA"/>
</dbReference>
<feature type="compositionally biased region" description="Polar residues" evidence="1">
    <location>
        <begin position="19"/>
        <end position="30"/>
    </location>
</feature>
<gene>
    <name evidence="2" type="ORF">O181_079653</name>
</gene>
<dbReference type="AlphaFoldDB" id="A0A9Q3FLE9"/>
<accession>A0A9Q3FLE9</accession>
<evidence type="ECO:0000313" key="3">
    <source>
        <dbReference type="Proteomes" id="UP000765509"/>
    </source>
</evidence>
<proteinExistence type="predicted"/>
<feature type="compositionally biased region" description="Polar residues" evidence="1">
    <location>
        <begin position="254"/>
        <end position="281"/>
    </location>
</feature>
<name>A0A9Q3FLE9_9BASI</name>
<sequence>MTLIPLFLFYFNGRKLHPTRTQSKANTPVTPSEPEGSKGKGKRNSEGLITAIKWMPIATQRDRKPTNSASIQGKPTLTTCTGKITIIDPVGNSKCKMPKSADKNFLQGTVKEDQEGLSRTRRPGGGHLGHSGGCQETEENHTHCAIHFPIQQEPQTRGLERYGSSSSAPPAPQRFIVMEHGQQEVQPRIPLGRAWSKLPGEFSQRDGLQRPYGNHQRLESHQEVQTPAGEGKQDKGESIHYPSYRRTADPDSAYSDSFRITRSRPNQLSSGSHHSETNISVAKSHHSSQSQEVSRRRQGYKGKKKITFSQRKRESDPIIQKLFDLVKEVHKNQK</sequence>
<protein>
    <submittedName>
        <fullName evidence="2">Uncharacterized protein</fullName>
    </submittedName>
</protein>
<evidence type="ECO:0000313" key="2">
    <source>
        <dbReference type="EMBL" id="MBW0539938.1"/>
    </source>
</evidence>
<organism evidence="2 3">
    <name type="scientific">Austropuccinia psidii MF-1</name>
    <dbReference type="NCBI Taxonomy" id="1389203"/>
    <lineage>
        <taxon>Eukaryota</taxon>
        <taxon>Fungi</taxon>
        <taxon>Dikarya</taxon>
        <taxon>Basidiomycota</taxon>
        <taxon>Pucciniomycotina</taxon>
        <taxon>Pucciniomycetes</taxon>
        <taxon>Pucciniales</taxon>
        <taxon>Sphaerophragmiaceae</taxon>
        <taxon>Austropuccinia</taxon>
    </lineage>
</organism>
<keyword evidence="3" id="KW-1185">Reference proteome</keyword>